<evidence type="ECO:0000313" key="1">
    <source>
        <dbReference type="EMBL" id="KKN95136.1"/>
    </source>
</evidence>
<dbReference type="AlphaFoldDB" id="A0A0F9X838"/>
<protein>
    <recommendedName>
        <fullName evidence="2">Excinuclease ATPase subunit</fullName>
    </recommendedName>
</protein>
<organism evidence="1">
    <name type="scientific">marine sediment metagenome</name>
    <dbReference type="NCBI Taxonomy" id="412755"/>
    <lineage>
        <taxon>unclassified sequences</taxon>
        <taxon>metagenomes</taxon>
        <taxon>ecological metagenomes</taxon>
    </lineage>
</organism>
<gene>
    <name evidence="1" type="ORF">LCGC14_0179490</name>
</gene>
<dbReference type="EMBL" id="LAZR01000072">
    <property type="protein sequence ID" value="KKN95136.1"/>
    <property type="molecule type" value="Genomic_DNA"/>
</dbReference>
<accession>A0A0F9X838</accession>
<reference evidence="1" key="1">
    <citation type="journal article" date="2015" name="Nature">
        <title>Complex archaea that bridge the gap between prokaryotes and eukaryotes.</title>
        <authorList>
            <person name="Spang A."/>
            <person name="Saw J.H."/>
            <person name="Jorgensen S.L."/>
            <person name="Zaremba-Niedzwiedzka K."/>
            <person name="Martijn J."/>
            <person name="Lind A.E."/>
            <person name="van Eijk R."/>
            <person name="Schleper C."/>
            <person name="Guy L."/>
            <person name="Ettema T.J."/>
        </authorList>
    </citation>
    <scope>NUCLEOTIDE SEQUENCE</scope>
</reference>
<comment type="caution">
    <text evidence="1">The sequence shown here is derived from an EMBL/GenBank/DDBJ whole genome shotgun (WGS) entry which is preliminary data.</text>
</comment>
<name>A0A0F9X838_9ZZZZ</name>
<proteinExistence type="predicted"/>
<evidence type="ECO:0008006" key="2">
    <source>
        <dbReference type="Google" id="ProtNLM"/>
    </source>
</evidence>
<sequence length="151" mass="16107">MKKGMITTTALALTLGLLSAGNAQARDTKLMLSVEEAMSSADFQENLDPSITFSFGGLPNGKRIGERHGNYISNKKTNAFGKSDEEACRWALLSALLSFQDRARSEGGDAVVNLESYYNANPMISTTQFECHAGAIMAGVALRGDVVTLAP</sequence>